<dbReference type="Proteomes" id="UP001171299">
    <property type="component" value="Unassembled WGS sequence"/>
</dbReference>
<keyword evidence="4" id="KW-1185">Reference proteome</keyword>
<reference evidence="3" key="1">
    <citation type="submission" date="2023-07" db="EMBL/GenBank/DDBJ databases">
        <title>The extreme plant-growth-promoting properties of Pantoea phytobeneficialis PF55 revealed by functional and genomic analysis.</title>
        <authorList>
            <person name="Nascimento F.X."/>
            <person name="Marcio R.J."/>
        </authorList>
    </citation>
    <scope>NUCLEOTIDE SEQUENCE</scope>
    <source>
        <strain evidence="3">PF55</strain>
    </source>
</reference>
<dbReference type="PANTHER" id="PTHR30388:SF4">
    <property type="entry name" value="MOLYBDENUM COFACTOR INSERTION CHAPERONE PAOD"/>
    <property type="match status" value="1"/>
</dbReference>
<evidence type="ECO:0000259" key="2">
    <source>
        <dbReference type="Pfam" id="PF13478"/>
    </source>
</evidence>
<accession>A0ABT8XVA6</accession>
<evidence type="ECO:0000259" key="1">
    <source>
        <dbReference type="Pfam" id="PF02625"/>
    </source>
</evidence>
<proteinExistence type="predicted"/>
<dbReference type="InterPro" id="IPR003777">
    <property type="entry name" value="XdhC_CoxI"/>
</dbReference>
<evidence type="ECO:0000313" key="4">
    <source>
        <dbReference type="Proteomes" id="UP001171299"/>
    </source>
</evidence>
<dbReference type="RefSeq" id="WP_244634111.1">
    <property type="nucleotide sequence ID" value="NZ_CP024640.1"/>
</dbReference>
<gene>
    <name evidence="3" type="ORF">Q3404_10680</name>
</gene>
<protein>
    <submittedName>
        <fullName evidence="3">XdhC family protein</fullName>
    </submittedName>
</protein>
<dbReference type="InterPro" id="IPR027051">
    <property type="entry name" value="XdhC_Rossmann_dom"/>
</dbReference>
<name>A0ABT8XVA6_9GAMM</name>
<dbReference type="Pfam" id="PF13478">
    <property type="entry name" value="XdhC_C"/>
    <property type="match status" value="1"/>
</dbReference>
<feature type="domain" description="XdhC- CoxI" evidence="1">
    <location>
        <begin position="16"/>
        <end position="82"/>
    </location>
</feature>
<evidence type="ECO:0000313" key="3">
    <source>
        <dbReference type="EMBL" id="MDO6407043.1"/>
    </source>
</evidence>
<dbReference type="InterPro" id="IPR052698">
    <property type="entry name" value="MoCofactor_Util/Proc"/>
</dbReference>
<dbReference type="Gene3D" id="3.40.50.720">
    <property type="entry name" value="NAD(P)-binding Rossmann-like Domain"/>
    <property type="match status" value="1"/>
</dbReference>
<dbReference type="PANTHER" id="PTHR30388">
    <property type="entry name" value="ALDEHYDE OXIDOREDUCTASE MOLYBDENUM COFACTOR ASSEMBLY PROTEIN"/>
    <property type="match status" value="1"/>
</dbReference>
<dbReference type="Pfam" id="PF02625">
    <property type="entry name" value="XdhC_CoxI"/>
    <property type="match status" value="1"/>
</dbReference>
<comment type="caution">
    <text evidence="3">The sequence shown here is derived from an EMBL/GenBank/DDBJ whole genome shotgun (WGS) entry which is preliminary data.</text>
</comment>
<feature type="domain" description="XdhC Rossmann" evidence="2">
    <location>
        <begin position="169"/>
        <end position="314"/>
    </location>
</feature>
<organism evidence="3 4">
    <name type="scientific">Pantoea phytobeneficialis</name>
    <dbReference type="NCBI Taxonomy" id="2052056"/>
    <lineage>
        <taxon>Bacteria</taxon>
        <taxon>Pseudomonadati</taxon>
        <taxon>Pseudomonadota</taxon>
        <taxon>Gammaproteobacteria</taxon>
        <taxon>Enterobacterales</taxon>
        <taxon>Erwiniaceae</taxon>
        <taxon>Pantoea</taxon>
    </lineage>
</organism>
<sequence length="339" mass="36408">MMQNLDVQVISTARQWAEAHELWLCTVLSTYGSSPRPPGAMMVIRKDGQYCGSLSGGCVEESFIARIRDDAFSASSQLVRYGDDGLAPDRALPCGGVLDILVERLLPGREAIGYLGQMHDALVSATALTKRITLPAPCISLEPAAYRSRTATHIEGDEVTLTLSAPPRLVIGGLSSVAVYCANFALALGFETLVCEHREDVLSNLAADLDAGVTLIKLFPAVYLEREGCHPATAILSLTHDPRIDDLTMMEAVNLPAFYIGAMGSHQNSQRRKERLVRYGDVAPHQLSRLHAPVGLAIGSKTPAEIALSIMADIVRHKNGLASDQASFFPVRSACGGMP</sequence>
<dbReference type="EMBL" id="JAUOOM010000008">
    <property type="protein sequence ID" value="MDO6407043.1"/>
    <property type="molecule type" value="Genomic_DNA"/>
</dbReference>